<feature type="transmembrane region" description="Helical" evidence="1">
    <location>
        <begin position="279"/>
        <end position="302"/>
    </location>
</feature>
<sequence length="511" mass="54890">MRRRHSVPQSRLRQFSLGALLLAIFASLLLAQEAAPEVIGPQSKFQKAAVIQFNGSIDGWTKAYVERKLAAARQAGADLIVFEIDSPGGYLQESLDIANKLNSLSGVHTVAFIPREALSGAALVSLGCDEIIMRPTARLGDVGVIFLDQDFMFRHAPEKIRSPLVTEMRVLAAEHKRPPALAEAMVDMDSEVFHYVNERTNAEEYLTEKEASSKADSADWEKRELVLESKKGSFLTVSGERAKALTLAEGTVANLDELKARYNVAGKWKTYDIDNIDRAVYILTLWWVTGLLFVLGLVGVLYECCAPGTCIGGLLALTCASLFFWSRFLSGTSGWLEVILFGLGLVFLAIELFVLPGFGVSGVAGLLLLGVSVVLASQRFIIPETAADLTITIGSIATLMAAGFIFAGIAYAMTSYLGRIPLLSQLILTPGGAMADATESIDATDTVVPAAKKVAVGAIGRTTTILRPSGRAIIDGERVDVVSTGDVIGVNVDVRVVEIGYGRIVVEEYVG</sequence>
<dbReference type="Gene3D" id="3.90.226.10">
    <property type="entry name" value="2-enoyl-CoA Hydratase, Chain A, domain 1"/>
    <property type="match status" value="1"/>
</dbReference>
<accession>A0A517YN25</accession>
<dbReference type="InterPro" id="IPR056739">
    <property type="entry name" value="NfeD_membrane"/>
</dbReference>
<dbReference type="InterPro" id="IPR056738">
    <property type="entry name" value="NfeD1b_N"/>
</dbReference>
<evidence type="ECO:0000259" key="3">
    <source>
        <dbReference type="Pfam" id="PF25145"/>
    </source>
</evidence>
<dbReference type="CDD" id="cd07021">
    <property type="entry name" value="Clp_protease_NfeD_like"/>
    <property type="match status" value="1"/>
</dbReference>
<keyword evidence="5" id="KW-1185">Reference proteome</keyword>
<dbReference type="RefSeq" id="WP_202921408.1">
    <property type="nucleotide sequence ID" value="NZ_CP036274.1"/>
</dbReference>
<organism evidence="4 5">
    <name type="scientific">Anatilimnocola aggregata</name>
    <dbReference type="NCBI Taxonomy" id="2528021"/>
    <lineage>
        <taxon>Bacteria</taxon>
        <taxon>Pseudomonadati</taxon>
        <taxon>Planctomycetota</taxon>
        <taxon>Planctomycetia</taxon>
        <taxon>Pirellulales</taxon>
        <taxon>Pirellulaceae</taxon>
        <taxon>Anatilimnocola</taxon>
    </lineage>
</organism>
<feature type="transmembrane region" description="Helical" evidence="1">
    <location>
        <begin position="309"/>
        <end position="328"/>
    </location>
</feature>
<feature type="transmembrane region" description="Helical" evidence="1">
    <location>
        <begin position="393"/>
        <end position="413"/>
    </location>
</feature>
<dbReference type="EMBL" id="CP036274">
    <property type="protein sequence ID" value="QDU31611.1"/>
    <property type="molecule type" value="Genomic_DNA"/>
</dbReference>
<feature type="transmembrane region" description="Helical" evidence="1">
    <location>
        <begin position="362"/>
        <end position="381"/>
    </location>
</feature>
<keyword evidence="1" id="KW-0812">Transmembrane</keyword>
<evidence type="ECO:0000313" key="4">
    <source>
        <dbReference type="EMBL" id="QDU31611.1"/>
    </source>
</evidence>
<feature type="transmembrane region" description="Helical" evidence="1">
    <location>
        <begin position="334"/>
        <end position="355"/>
    </location>
</feature>
<feature type="domain" description="NfeD1b N-terminal" evidence="3">
    <location>
        <begin position="50"/>
        <end position="199"/>
    </location>
</feature>
<dbReference type="InterPro" id="IPR029045">
    <property type="entry name" value="ClpP/crotonase-like_dom_sf"/>
</dbReference>
<evidence type="ECO:0000313" key="5">
    <source>
        <dbReference type="Proteomes" id="UP000315017"/>
    </source>
</evidence>
<gene>
    <name evidence="4" type="ORF">ETAA8_67710</name>
</gene>
<feature type="domain" description="NfeD integral membrane" evidence="2">
    <location>
        <begin position="287"/>
        <end position="406"/>
    </location>
</feature>
<proteinExistence type="predicted"/>
<dbReference type="Proteomes" id="UP000315017">
    <property type="component" value="Chromosome"/>
</dbReference>
<reference evidence="4 5" key="1">
    <citation type="submission" date="2019-02" db="EMBL/GenBank/DDBJ databases">
        <title>Deep-cultivation of Planctomycetes and their phenomic and genomic characterization uncovers novel biology.</title>
        <authorList>
            <person name="Wiegand S."/>
            <person name="Jogler M."/>
            <person name="Boedeker C."/>
            <person name="Pinto D."/>
            <person name="Vollmers J."/>
            <person name="Rivas-Marin E."/>
            <person name="Kohn T."/>
            <person name="Peeters S.H."/>
            <person name="Heuer A."/>
            <person name="Rast P."/>
            <person name="Oberbeckmann S."/>
            <person name="Bunk B."/>
            <person name="Jeske O."/>
            <person name="Meyerdierks A."/>
            <person name="Storesund J.E."/>
            <person name="Kallscheuer N."/>
            <person name="Luecker S."/>
            <person name="Lage O.M."/>
            <person name="Pohl T."/>
            <person name="Merkel B.J."/>
            <person name="Hornburger P."/>
            <person name="Mueller R.-W."/>
            <person name="Bruemmer F."/>
            <person name="Labrenz M."/>
            <person name="Spormann A.M."/>
            <person name="Op den Camp H."/>
            <person name="Overmann J."/>
            <person name="Amann R."/>
            <person name="Jetten M.S.M."/>
            <person name="Mascher T."/>
            <person name="Medema M.H."/>
            <person name="Devos D.P."/>
            <person name="Kaster A.-K."/>
            <person name="Ovreas L."/>
            <person name="Rohde M."/>
            <person name="Galperin M.Y."/>
            <person name="Jogler C."/>
        </authorList>
    </citation>
    <scope>NUCLEOTIDE SEQUENCE [LARGE SCALE GENOMIC DNA]</scope>
    <source>
        <strain evidence="4 5">ETA_A8</strain>
    </source>
</reference>
<dbReference type="PANTHER" id="PTHR33507">
    <property type="entry name" value="INNER MEMBRANE PROTEIN YBBJ"/>
    <property type="match status" value="1"/>
</dbReference>
<dbReference type="InterPro" id="IPR052165">
    <property type="entry name" value="Membrane_assoc_protease"/>
</dbReference>
<dbReference type="Pfam" id="PF25145">
    <property type="entry name" value="NfeD1b_N"/>
    <property type="match status" value="1"/>
</dbReference>
<dbReference type="SUPFAM" id="SSF52096">
    <property type="entry name" value="ClpP/crotonase"/>
    <property type="match status" value="1"/>
</dbReference>
<dbReference type="GO" id="GO:0005886">
    <property type="term" value="C:plasma membrane"/>
    <property type="evidence" value="ECO:0007669"/>
    <property type="project" value="TreeGrafter"/>
</dbReference>
<protein>
    <submittedName>
        <fullName evidence="4">Serine dehydrogenase proteinase</fullName>
    </submittedName>
</protein>
<dbReference type="AlphaFoldDB" id="A0A517YN25"/>
<name>A0A517YN25_9BACT</name>
<keyword evidence="1" id="KW-0472">Membrane</keyword>
<evidence type="ECO:0000256" key="1">
    <source>
        <dbReference type="SAM" id="Phobius"/>
    </source>
</evidence>
<dbReference type="Pfam" id="PF24961">
    <property type="entry name" value="NfeD_membrane"/>
    <property type="match status" value="1"/>
</dbReference>
<keyword evidence="1" id="KW-1133">Transmembrane helix</keyword>
<dbReference type="KEGG" id="aagg:ETAA8_67710"/>
<evidence type="ECO:0000259" key="2">
    <source>
        <dbReference type="Pfam" id="PF24961"/>
    </source>
</evidence>
<dbReference type="PANTHER" id="PTHR33507:SF3">
    <property type="entry name" value="INNER MEMBRANE PROTEIN YBBJ"/>
    <property type="match status" value="1"/>
</dbReference>